<reference evidence="2 3" key="1">
    <citation type="submission" date="2020-12" db="EMBL/GenBank/DDBJ databases">
        <title>Olleya sediminilitoris sp. nov., isolated from a tidal flat.</title>
        <authorList>
            <person name="Park S."/>
            <person name="Yoon J.-H."/>
        </authorList>
    </citation>
    <scope>NUCLEOTIDE SEQUENCE [LARGE SCALE GENOMIC DNA]</scope>
    <source>
        <strain evidence="2 3">YSTF-M6</strain>
    </source>
</reference>
<evidence type="ECO:0000313" key="3">
    <source>
        <dbReference type="Proteomes" id="UP000605013"/>
    </source>
</evidence>
<gene>
    <name evidence="2" type="ORF">JAO71_01495</name>
</gene>
<dbReference type="Proteomes" id="UP000605013">
    <property type="component" value="Unassembled WGS sequence"/>
</dbReference>
<dbReference type="EMBL" id="JAEMEF010000001">
    <property type="protein sequence ID" value="MBL7558461.1"/>
    <property type="molecule type" value="Genomic_DNA"/>
</dbReference>
<keyword evidence="1" id="KW-1133">Transmembrane helix</keyword>
<feature type="transmembrane region" description="Helical" evidence="1">
    <location>
        <begin position="415"/>
        <end position="441"/>
    </location>
</feature>
<dbReference type="RefSeq" id="WP_116823765.1">
    <property type="nucleotide sequence ID" value="NZ_JAEMEF010000001.1"/>
</dbReference>
<keyword evidence="1" id="KW-0812">Transmembrane</keyword>
<evidence type="ECO:0000256" key="1">
    <source>
        <dbReference type="SAM" id="Phobius"/>
    </source>
</evidence>
<organism evidence="2 3">
    <name type="scientific">Olleya sediminilitoris</name>
    <dbReference type="NCBI Taxonomy" id="2795739"/>
    <lineage>
        <taxon>Bacteria</taxon>
        <taxon>Pseudomonadati</taxon>
        <taxon>Bacteroidota</taxon>
        <taxon>Flavobacteriia</taxon>
        <taxon>Flavobacteriales</taxon>
        <taxon>Flavobacteriaceae</taxon>
    </lineage>
</organism>
<feature type="transmembrane region" description="Helical" evidence="1">
    <location>
        <begin position="520"/>
        <end position="542"/>
    </location>
</feature>
<keyword evidence="1" id="KW-0472">Membrane</keyword>
<comment type="caution">
    <text evidence="2">The sequence shown here is derived from an EMBL/GenBank/DDBJ whole genome shotgun (WGS) entry which is preliminary data.</text>
</comment>
<keyword evidence="3" id="KW-1185">Reference proteome</keyword>
<protein>
    <submittedName>
        <fullName evidence="2">Resistance protein Rx N-terminal domain-containing protein</fullName>
    </submittedName>
</protein>
<accession>A0ABS1WH62</accession>
<sequence>MFAYQYAENNFNYAYKGNYNNIFLYNDSKPKGFEVIKNDNESSEIVYIPVEIDTDNPEYVKVLEYEWFNQAEDFFKPSFESNKPKVFTTLIFDYLLKQGYIQETGSEKIYQPVGYIDVLPQELFIYNGTHYISTFISTINDVAIDEVIVSASAYPKPVKPFLDFDDALDKTDNQLIVMVSSNGAKIDHAYIETTEVNPNEIVLYIEDKQDSNLFGSSVRVKSGSNFSSLEGSQKSTISRLLKAMDLDINRQDIIGVIKKHLQDKKNKSDVVYYLKRGFFFGYKIVSVAVNVPSKIISEAVGLLIKGVEYLKIEDNHWKYYNTDGTKNDNYDSFLPFDTAINKLEKNNDFINAASSKIDSYLDTIKLKIETTLQSIDNRVNSYLKNFTKFIFKALKTLKKTIAEVLKKVTESAKDFLIFINALVVGLINSLLDTVLFILGVAKALFNPDLQDEAVENLTFNTKATLSMFLEVLENGVDIIITFISQKVLGGIIKFVIEVYGLITNPSKASLDFTLPKADQVGYFIGAIVGFIVEEVIGAMLTLGTYNAFKASQLVYTSMKNAFKSVAKTTKKAANTIGDLAKTGVVKIINLIDVIKDFITKLPKYLDDLVEWLKSKLLTAKAFLDDAYRKHFKESIRKQLEKLGIRPTKFDEATDTFTFCPIKSV</sequence>
<name>A0ABS1WH62_9FLAO</name>
<evidence type="ECO:0000313" key="2">
    <source>
        <dbReference type="EMBL" id="MBL7558461.1"/>
    </source>
</evidence>
<proteinExistence type="predicted"/>